<evidence type="ECO:0000256" key="9">
    <source>
        <dbReference type="ARBA" id="ARBA00022842"/>
    </source>
</evidence>
<comment type="caution">
    <text evidence="12">Lacks conserved residue(s) required for the propagation of feature annotation.</text>
</comment>
<keyword evidence="8 12" id="KW-0067">ATP-binding</keyword>
<comment type="subunit">
    <text evidence="12">Homodimer.</text>
</comment>
<gene>
    <name evidence="12 14" type="primary">rbsK</name>
    <name evidence="14" type="ORF">DXB65_10995</name>
</gene>
<dbReference type="EMBL" id="QSUL01000006">
    <property type="protein sequence ID" value="RGN36012.1"/>
    <property type="molecule type" value="Genomic_DNA"/>
</dbReference>
<comment type="subcellular location">
    <subcellularLocation>
        <location evidence="12">Cytoplasm</location>
    </subcellularLocation>
</comment>
<dbReference type="Pfam" id="PF00294">
    <property type="entry name" value="PfkB"/>
    <property type="match status" value="1"/>
</dbReference>
<dbReference type="InterPro" id="IPR011611">
    <property type="entry name" value="PfkB_dom"/>
</dbReference>
<dbReference type="PROSITE" id="PS00583">
    <property type="entry name" value="PFKB_KINASES_1"/>
    <property type="match status" value="1"/>
</dbReference>
<feature type="binding site" evidence="12">
    <location>
        <position position="252"/>
    </location>
    <ligand>
        <name>substrate</name>
    </ligand>
</feature>
<dbReference type="GO" id="GO:0005829">
    <property type="term" value="C:cytosol"/>
    <property type="evidence" value="ECO:0007669"/>
    <property type="project" value="TreeGrafter"/>
</dbReference>
<proteinExistence type="inferred from homology"/>
<feature type="binding site" evidence="12">
    <location>
        <position position="184"/>
    </location>
    <ligand>
        <name>ATP</name>
        <dbReference type="ChEBI" id="CHEBI:30616"/>
    </ligand>
</feature>
<keyword evidence="12" id="KW-0963">Cytoplasm</keyword>
<feature type="binding site" evidence="12">
    <location>
        <position position="248"/>
    </location>
    <ligand>
        <name>K(+)</name>
        <dbReference type="ChEBI" id="CHEBI:29103"/>
    </ligand>
</feature>
<keyword evidence="11 12" id="KW-0119">Carbohydrate metabolism</keyword>
<dbReference type="Gene3D" id="3.40.1190.20">
    <property type="match status" value="1"/>
</dbReference>
<reference evidence="14 15" key="1">
    <citation type="submission" date="2018-08" db="EMBL/GenBank/DDBJ databases">
        <title>A genome reference for cultivated species of the human gut microbiota.</title>
        <authorList>
            <person name="Zou Y."/>
            <person name="Xue W."/>
            <person name="Luo G."/>
        </authorList>
    </citation>
    <scope>NUCLEOTIDE SEQUENCE [LARGE SCALE GENOMIC DNA]</scope>
    <source>
        <strain evidence="14 15">OM05-15BH</strain>
    </source>
</reference>
<dbReference type="EC" id="2.7.1.15" evidence="2 12"/>
<evidence type="ECO:0000256" key="10">
    <source>
        <dbReference type="ARBA" id="ARBA00022958"/>
    </source>
</evidence>
<dbReference type="NCBIfam" id="NF008353">
    <property type="entry name" value="PRK11142.1"/>
    <property type="match status" value="1"/>
</dbReference>
<keyword evidence="4 12" id="KW-0808">Transferase</keyword>
<feature type="binding site" evidence="12">
    <location>
        <position position="285"/>
    </location>
    <ligand>
        <name>K(+)</name>
        <dbReference type="ChEBI" id="CHEBI:29103"/>
    </ligand>
</feature>
<comment type="similarity">
    <text evidence="12">Belongs to the carbohydrate kinase PfkB family. Ribokinase subfamily.</text>
</comment>
<evidence type="ECO:0000256" key="7">
    <source>
        <dbReference type="ARBA" id="ARBA00022777"/>
    </source>
</evidence>
<feature type="binding site" evidence="12">
    <location>
        <position position="291"/>
    </location>
    <ligand>
        <name>K(+)</name>
        <dbReference type="ChEBI" id="CHEBI:29103"/>
    </ligand>
</feature>
<feature type="active site" description="Proton acceptor" evidence="12">
    <location>
        <position position="252"/>
    </location>
</feature>
<dbReference type="CDD" id="cd01174">
    <property type="entry name" value="ribokinase"/>
    <property type="match status" value="1"/>
</dbReference>
<feature type="binding site" evidence="12">
    <location>
        <begin position="251"/>
        <end position="252"/>
    </location>
    <ligand>
        <name>ATP</name>
        <dbReference type="ChEBI" id="CHEBI:30616"/>
    </ligand>
</feature>
<keyword evidence="7 12" id="KW-0418">Kinase</keyword>
<feature type="binding site" evidence="12">
    <location>
        <position position="140"/>
    </location>
    <ligand>
        <name>substrate</name>
    </ligand>
</feature>
<comment type="catalytic activity">
    <reaction evidence="12">
        <text>D-ribose + ATP = D-ribose 5-phosphate + ADP + H(+)</text>
        <dbReference type="Rhea" id="RHEA:13697"/>
        <dbReference type="ChEBI" id="CHEBI:15378"/>
        <dbReference type="ChEBI" id="CHEBI:30616"/>
        <dbReference type="ChEBI" id="CHEBI:47013"/>
        <dbReference type="ChEBI" id="CHEBI:78346"/>
        <dbReference type="ChEBI" id="CHEBI:456216"/>
        <dbReference type="EC" id="2.7.1.15"/>
    </reaction>
</comment>
<evidence type="ECO:0000256" key="8">
    <source>
        <dbReference type="ARBA" id="ARBA00022840"/>
    </source>
</evidence>
<feature type="binding site" evidence="12">
    <location>
        <begin position="11"/>
        <end position="13"/>
    </location>
    <ligand>
        <name>substrate</name>
    </ligand>
</feature>
<evidence type="ECO:0000256" key="5">
    <source>
        <dbReference type="ARBA" id="ARBA00022723"/>
    </source>
</evidence>
<evidence type="ECO:0000256" key="6">
    <source>
        <dbReference type="ARBA" id="ARBA00022741"/>
    </source>
</evidence>
<dbReference type="GO" id="GO:0004747">
    <property type="term" value="F:ribokinase activity"/>
    <property type="evidence" value="ECO:0007669"/>
    <property type="project" value="UniProtKB-UniRule"/>
</dbReference>
<evidence type="ECO:0000256" key="4">
    <source>
        <dbReference type="ARBA" id="ARBA00022679"/>
    </source>
</evidence>
<comment type="caution">
    <text evidence="14">The sequence shown here is derived from an EMBL/GenBank/DDBJ whole genome shotgun (WGS) entry which is preliminary data.</text>
</comment>
<dbReference type="GO" id="GO:0046872">
    <property type="term" value="F:metal ion binding"/>
    <property type="evidence" value="ECO:0007669"/>
    <property type="project" value="UniProtKB-KW"/>
</dbReference>
<name>A0A3E5BEH6_9BACE</name>
<evidence type="ECO:0000313" key="14">
    <source>
        <dbReference type="EMBL" id="RGN36012.1"/>
    </source>
</evidence>
<comment type="cofactor">
    <cofactor evidence="12">
        <name>Mg(2+)</name>
        <dbReference type="ChEBI" id="CHEBI:18420"/>
    </cofactor>
    <text evidence="12">Requires a divalent cation, most likely magnesium in vivo, as an electrophilic catalyst to aid phosphoryl group transfer. It is the chelate of the metal and the nucleotide that is the actual substrate.</text>
</comment>
<dbReference type="InterPro" id="IPR029056">
    <property type="entry name" value="Ribokinase-like"/>
</dbReference>
<dbReference type="InterPro" id="IPR002139">
    <property type="entry name" value="Ribo/fructo_kinase"/>
</dbReference>
<sequence length="298" mass="31952">MKKIIVIGSSNMDMVVKTSHLPAPGETILGGEFFMNQGGKGANQAVAVERLGGNLIFMAKLGNDILGQQSIEYFKKEGIDTRYIALDENSASGVALISVDDHAENSIVVASGANMLLDEQDVDKVVEEMCEGDILLMQLEIPLQTVEYAARKAFEKGVKVVLNPAPARNLPKALLRYLYMITPNRIEAEMLTGIKITNDVDAEDVAKEINAMGVQNVIVTLGSKGCLIRENGASYRVDAFKVEPVDTTAAGDTFNGALCVALAEGMELKQAAVMASKASSIAVTRMGAQSSIPRREEL</sequence>
<dbReference type="GO" id="GO:0005524">
    <property type="term" value="F:ATP binding"/>
    <property type="evidence" value="ECO:0007669"/>
    <property type="project" value="UniProtKB-UniRule"/>
</dbReference>
<dbReference type="InterPro" id="IPR011877">
    <property type="entry name" value="Ribokinase"/>
</dbReference>
<feature type="binding site" evidence="12">
    <location>
        <position position="282"/>
    </location>
    <ligand>
        <name>K(+)</name>
        <dbReference type="ChEBI" id="CHEBI:29103"/>
    </ligand>
</feature>
<dbReference type="InterPro" id="IPR002173">
    <property type="entry name" value="Carboh/pur_kinase_PfkB_CS"/>
</dbReference>
<keyword evidence="10 12" id="KW-0630">Potassium</keyword>
<evidence type="ECO:0000256" key="3">
    <source>
        <dbReference type="ARBA" id="ARBA00016943"/>
    </source>
</evidence>
<evidence type="ECO:0000313" key="15">
    <source>
        <dbReference type="Proteomes" id="UP000260983"/>
    </source>
</evidence>
<dbReference type="RefSeq" id="WP_009131063.1">
    <property type="nucleotide sequence ID" value="NZ_CABKRN010000004.1"/>
</dbReference>
<dbReference type="SUPFAM" id="SSF53613">
    <property type="entry name" value="Ribokinase-like"/>
    <property type="match status" value="1"/>
</dbReference>
<dbReference type="PANTHER" id="PTHR10584">
    <property type="entry name" value="SUGAR KINASE"/>
    <property type="match status" value="1"/>
</dbReference>
<feature type="binding site" evidence="12">
    <location>
        <begin position="220"/>
        <end position="225"/>
    </location>
    <ligand>
        <name>ATP</name>
        <dbReference type="ChEBI" id="CHEBI:30616"/>
    </ligand>
</feature>
<dbReference type="PRINTS" id="PR00990">
    <property type="entry name" value="RIBOKINASE"/>
</dbReference>
<feature type="domain" description="Carbohydrate kinase PfkB" evidence="13">
    <location>
        <begin position="1"/>
        <end position="293"/>
    </location>
</feature>
<keyword evidence="9 12" id="KW-0460">Magnesium</keyword>
<dbReference type="UniPathway" id="UPA00916">
    <property type="reaction ID" value="UER00889"/>
</dbReference>
<dbReference type="HAMAP" id="MF_01987">
    <property type="entry name" value="Ribokinase"/>
    <property type="match status" value="1"/>
</dbReference>
<comment type="function">
    <text evidence="12">Catalyzes the phosphorylation of ribose at O-5 in a reaction requiring ATP and magnesium. The resulting D-ribose-5-phosphate can then be used either for sythesis of nucleotides, histidine, and tryptophan, or as a component of the pentose phosphate pathway.</text>
</comment>
<evidence type="ECO:0000256" key="2">
    <source>
        <dbReference type="ARBA" id="ARBA00012035"/>
    </source>
</evidence>
<dbReference type="PANTHER" id="PTHR10584:SF166">
    <property type="entry name" value="RIBOKINASE"/>
    <property type="match status" value="1"/>
</dbReference>
<dbReference type="Proteomes" id="UP000260983">
    <property type="component" value="Unassembled WGS sequence"/>
</dbReference>
<dbReference type="AlphaFoldDB" id="A0A3E5BEH6"/>
<accession>A0A3E5BEH6</accession>
<comment type="pathway">
    <text evidence="12">Carbohydrate metabolism; D-ribose degradation; D-ribose 5-phosphate from beta-D-ribopyranose: step 2/2.</text>
</comment>
<evidence type="ECO:0000256" key="1">
    <source>
        <dbReference type="ARBA" id="ARBA00005380"/>
    </source>
</evidence>
<keyword evidence="5 12" id="KW-0479">Metal-binding</keyword>
<protein>
    <recommendedName>
        <fullName evidence="3 12">Ribokinase</fullName>
        <shortName evidence="12">RK</shortName>
        <ecNumber evidence="2 12">2.7.1.15</ecNumber>
    </recommendedName>
</protein>
<keyword evidence="6 12" id="KW-0547">Nucleotide-binding</keyword>
<comment type="activity regulation">
    <text evidence="12">Activated by a monovalent cation that binds near, but not in, the active site. The most likely occupant of the site in vivo is potassium. Ion binding induces a conformational change that may alter substrate affinity.</text>
</comment>
<evidence type="ECO:0000256" key="11">
    <source>
        <dbReference type="ARBA" id="ARBA00023277"/>
    </source>
</evidence>
<comment type="similarity">
    <text evidence="1">Belongs to the carbohydrate kinase pfkB family.</text>
</comment>
<feature type="binding site" evidence="12">
    <location>
        <position position="246"/>
    </location>
    <ligand>
        <name>K(+)</name>
        <dbReference type="ChEBI" id="CHEBI:29103"/>
    </ligand>
</feature>
<evidence type="ECO:0000256" key="12">
    <source>
        <dbReference type="HAMAP-Rule" id="MF_01987"/>
    </source>
</evidence>
<organism evidence="14 15">
    <name type="scientific">Bacteroides oleiciplenus</name>
    <dbReference type="NCBI Taxonomy" id="626931"/>
    <lineage>
        <taxon>Bacteria</taxon>
        <taxon>Pseudomonadati</taxon>
        <taxon>Bacteroidota</taxon>
        <taxon>Bacteroidia</taxon>
        <taxon>Bacteroidales</taxon>
        <taxon>Bacteroidaceae</taxon>
        <taxon>Bacteroides</taxon>
    </lineage>
</organism>
<dbReference type="NCBIfam" id="TIGR02152">
    <property type="entry name" value="D_ribokin_bact"/>
    <property type="match status" value="1"/>
</dbReference>
<feature type="binding site" evidence="12">
    <location>
        <begin position="39"/>
        <end position="43"/>
    </location>
    <ligand>
        <name>substrate</name>
    </ligand>
</feature>
<evidence type="ECO:0000259" key="13">
    <source>
        <dbReference type="Pfam" id="PF00294"/>
    </source>
</evidence>
<dbReference type="GO" id="GO:0019303">
    <property type="term" value="P:D-ribose catabolic process"/>
    <property type="evidence" value="ECO:0007669"/>
    <property type="project" value="UniProtKB-UniRule"/>
</dbReference>
<feature type="binding site" evidence="12">
    <location>
        <position position="287"/>
    </location>
    <ligand>
        <name>K(+)</name>
        <dbReference type="ChEBI" id="CHEBI:29103"/>
    </ligand>
</feature>